<dbReference type="OrthoDB" id="4590707at2759"/>
<keyword evidence="4" id="KW-1185">Reference proteome</keyword>
<reference evidence="2" key="1">
    <citation type="submission" date="2013-07" db="EMBL/GenBank/DDBJ databases">
        <title>The Genome Sequence of Cryptococcus pinus CBS10737.</title>
        <authorList>
            <consortium name="The Broad Institute Genome Sequencing Platform"/>
            <person name="Cuomo C."/>
            <person name="Litvintseva A."/>
            <person name="Chen Y."/>
            <person name="Heitman J."/>
            <person name="Sun S."/>
            <person name="Springer D."/>
            <person name="Dromer F."/>
            <person name="Young S.K."/>
            <person name="Zeng Q."/>
            <person name="Gargeya S."/>
            <person name="Fitzgerald M."/>
            <person name="Abouelleil A."/>
            <person name="Alvarado L."/>
            <person name="Berlin A.M."/>
            <person name="Chapman S.B."/>
            <person name="Dewar J."/>
            <person name="Goldberg J."/>
            <person name="Griggs A."/>
            <person name="Gujja S."/>
            <person name="Hansen M."/>
            <person name="Howarth C."/>
            <person name="Imamovic A."/>
            <person name="Larimer J."/>
            <person name="McCowan C."/>
            <person name="Murphy C."/>
            <person name="Pearson M."/>
            <person name="Priest M."/>
            <person name="Roberts A."/>
            <person name="Saif S."/>
            <person name="Shea T."/>
            <person name="Sykes S."/>
            <person name="Wortman J."/>
            <person name="Nusbaum C."/>
            <person name="Birren B."/>
        </authorList>
    </citation>
    <scope>NUCLEOTIDE SEQUENCE [LARGE SCALE GENOMIC DNA]</scope>
    <source>
        <strain evidence="2">CBS 10737</strain>
    </source>
</reference>
<evidence type="ECO:0000313" key="3">
    <source>
        <dbReference type="EMBL" id="WWC72585.1"/>
    </source>
</evidence>
<dbReference type="Proteomes" id="UP000094020">
    <property type="component" value="Chromosome 9"/>
</dbReference>
<feature type="compositionally biased region" description="Polar residues" evidence="1">
    <location>
        <begin position="93"/>
        <end position="104"/>
    </location>
</feature>
<protein>
    <submittedName>
        <fullName evidence="2">Uncharacterized protein</fullName>
    </submittedName>
</protein>
<feature type="region of interest" description="Disordered" evidence="1">
    <location>
        <begin position="93"/>
        <end position="260"/>
    </location>
</feature>
<gene>
    <name evidence="2" type="ORF">I206_07562</name>
    <name evidence="3" type="ORF">I206_106547</name>
</gene>
<organism evidence="2">
    <name type="scientific">Kwoniella pini CBS 10737</name>
    <dbReference type="NCBI Taxonomy" id="1296096"/>
    <lineage>
        <taxon>Eukaryota</taxon>
        <taxon>Fungi</taxon>
        <taxon>Dikarya</taxon>
        <taxon>Basidiomycota</taxon>
        <taxon>Agaricomycotina</taxon>
        <taxon>Tremellomycetes</taxon>
        <taxon>Tremellales</taxon>
        <taxon>Cryptococcaceae</taxon>
        <taxon>Kwoniella</taxon>
    </lineage>
</organism>
<sequence length="260" mass="27251">MSFRSATRLSTRLASRTRVQIASKRLASTSSKPSSDTTWMISSAVGFGSLAAFLLYPSKADTHAAFHSSSHAQHRAEINESAPTVAVGTAIQATESGKYSPKSSDPSDIHKSADRGPENIPVKKDETKTMPSNLLFNDSLKPENQGGGKNANETARSQIASGDSEKKSQDPATGKGESQGGGEGEPSENDVKDSIKQAEQANTPKAAMDQEAKGADNSSEGKQGGGEGEPSAQDVKNSILQAERANTPKAAMDKEVKESS</sequence>
<evidence type="ECO:0000256" key="1">
    <source>
        <dbReference type="SAM" id="MobiDB-lite"/>
    </source>
</evidence>
<dbReference type="RefSeq" id="XP_019007926.1">
    <property type="nucleotide sequence ID" value="XM_019159254.1"/>
</dbReference>
<dbReference type="EMBL" id="KI894016">
    <property type="protein sequence ID" value="OCF46707.1"/>
    <property type="molecule type" value="Genomic_DNA"/>
</dbReference>
<evidence type="ECO:0000313" key="2">
    <source>
        <dbReference type="EMBL" id="OCF46707.1"/>
    </source>
</evidence>
<dbReference type="KEGG" id="kpin:30175931"/>
<reference evidence="3" key="4">
    <citation type="submission" date="2024-02" db="EMBL/GenBank/DDBJ databases">
        <title>Comparative genomics of Cryptococcus and Kwoniella reveals pathogenesis evolution and contrasting modes of karyotype evolution via chromosome fusion or intercentromeric recombination.</title>
        <authorList>
            <person name="Coelho M.A."/>
            <person name="David-Palma M."/>
            <person name="Shea T."/>
            <person name="Bowers K."/>
            <person name="McGinley-Smith S."/>
            <person name="Mohammad A.W."/>
            <person name="Gnirke A."/>
            <person name="Yurkov A.M."/>
            <person name="Nowrousian M."/>
            <person name="Sun S."/>
            <person name="Cuomo C.A."/>
            <person name="Heitman J."/>
        </authorList>
    </citation>
    <scope>NUCLEOTIDE SEQUENCE</scope>
    <source>
        <strain evidence="3">CBS 10737</strain>
    </source>
</reference>
<dbReference type="GeneID" id="30175931"/>
<accession>A0A1B9HTW3</accession>
<feature type="compositionally biased region" description="Basic and acidic residues" evidence="1">
    <location>
        <begin position="251"/>
        <end position="260"/>
    </location>
</feature>
<dbReference type="EMBL" id="CP144527">
    <property type="protein sequence ID" value="WWC72585.1"/>
    <property type="molecule type" value="Genomic_DNA"/>
</dbReference>
<feature type="compositionally biased region" description="Basic and acidic residues" evidence="1">
    <location>
        <begin position="105"/>
        <end position="128"/>
    </location>
</feature>
<reference evidence="2" key="3">
    <citation type="submission" date="2016-07" db="EMBL/GenBank/DDBJ databases">
        <title>Evolution of pathogenesis and genome organization in the Tremellales.</title>
        <authorList>
            <person name="Cuomo C."/>
            <person name="Litvintseva A."/>
            <person name="Heitman J."/>
            <person name="Chen Y."/>
            <person name="Sun S."/>
            <person name="Springer D."/>
            <person name="Dromer F."/>
            <person name="Young S."/>
            <person name="Zeng Q."/>
            <person name="Chapman S."/>
            <person name="Gujja S."/>
            <person name="Saif S."/>
            <person name="Birren B."/>
        </authorList>
    </citation>
    <scope>NUCLEOTIDE SEQUENCE</scope>
    <source>
        <strain evidence="2">CBS 10737</strain>
    </source>
</reference>
<reference evidence="3" key="2">
    <citation type="submission" date="2013-07" db="EMBL/GenBank/DDBJ databases">
        <authorList>
            <consortium name="The Broad Institute Genome Sequencing Platform"/>
            <person name="Cuomo C."/>
            <person name="Litvintseva A."/>
            <person name="Chen Y."/>
            <person name="Heitman J."/>
            <person name="Sun S."/>
            <person name="Springer D."/>
            <person name="Dromer F."/>
            <person name="Young S.K."/>
            <person name="Zeng Q."/>
            <person name="Gargeya S."/>
            <person name="Fitzgerald M."/>
            <person name="Abouelleil A."/>
            <person name="Alvarado L."/>
            <person name="Berlin A.M."/>
            <person name="Chapman S.B."/>
            <person name="Dewar J."/>
            <person name="Goldberg J."/>
            <person name="Griggs A."/>
            <person name="Gujja S."/>
            <person name="Hansen M."/>
            <person name="Howarth C."/>
            <person name="Imamovic A."/>
            <person name="Larimer J."/>
            <person name="McCowan C."/>
            <person name="Murphy C."/>
            <person name="Pearson M."/>
            <person name="Priest M."/>
            <person name="Roberts A."/>
            <person name="Saif S."/>
            <person name="Shea T."/>
            <person name="Sykes S."/>
            <person name="Wortman J."/>
            <person name="Nusbaum C."/>
            <person name="Birren B."/>
        </authorList>
    </citation>
    <scope>NUCLEOTIDE SEQUENCE</scope>
    <source>
        <strain evidence="3">CBS 10737</strain>
    </source>
</reference>
<evidence type="ECO:0000313" key="4">
    <source>
        <dbReference type="Proteomes" id="UP000094020"/>
    </source>
</evidence>
<proteinExistence type="predicted"/>
<name>A0A1B9HTW3_9TREE</name>
<feature type="compositionally biased region" description="Polar residues" evidence="1">
    <location>
        <begin position="151"/>
        <end position="161"/>
    </location>
</feature>
<dbReference type="AlphaFoldDB" id="A0A1B9HTW3"/>